<dbReference type="AlphaFoldDB" id="A0A068F779"/>
<keyword evidence="12 15" id="KW-0472">Membrane</keyword>
<evidence type="ECO:0000256" key="6">
    <source>
        <dbReference type="ARBA" id="ARBA00022723"/>
    </source>
</evidence>
<keyword evidence="9 14" id="KW-0560">Oxidoreductase</keyword>
<dbReference type="GO" id="GO:0046680">
    <property type="term" value="P:response to DDT"/>
    <property type="evidence" value="ECO:0007669"/>
    <property type="project" value="TreeGrafter"/>
</dbReference>
<evidence type="ECO:0000256" key="9">
    <source>
        <dbReference type="ARBA" id="ARBA00023002"/>
    </source>
</evidence>
<keyword evidence="6 13" id="KW-0479">Metal-binding</keyword>
<dbReference type="PRINTS" id="PR00385">
    <property type="entry name" value="P450"/>
</dbReference>
<dbReference type="GO" id="GO:0005506">
    <property type="term" value="F:iron ion binding"/>
    <property type="evidence" value="ECO:0007669"/>
    <property type="project" value="InterPro"/>
</dbReference>
<dbReference type="PROSITE" id="PS00086">
    <property type="entry name" value="CYTOCHROME_P450"/>
    <property type="match status" value="1"/>
</dbReference>
<dbReference type="PRINTS" id="PR00463">
    <property type="entry name" value="EP450I"/>
</dbReference>
<feature type="transmembrane region" description="Helical" evidence="15">
    <location>
        <begin position="6"/>
        <end position="23"/>
    </location>
</feature>
<keyword evidence="15" id="KW-0812">Transmembrane</keyword>
<keyword evidence="10 13" id="KW-0408">Iron</keyword>
<comment type="similarity">
    <text evidence="4 14">Belongs to the cytochrome P450 family.</text>
</comment>
<dbReference type="PANTHER" id="PTHR24292">
    <property type="entry name" value="CYTOCHROME P450"/>
    <property type="match status" value="1"/>
</dbReference>
<dbReference type="EMBL" id="KJ702300">
    <property type="protein sequence ID" value="AID61454.1"/>
    <property type="molecule type" value="mRNA"/>
</dbReference>
<gene>
    <name evidence="16" type="primary">Cyp87</name>
</gene>
<dbReference type="SUPFAM" id="SSF48264">
    <property type="entry name" value="Cytochrome P450"/>
    <property type="match status" value="1"/>
</dbReference>
<dbReference type="InterPro" id="IPR017972">
    <property type="entry name" value="Cyt_P450_CS"/>
</dbReference>
<dbReference type="InterPro" id="IPR001128">
    <property type="entry name" value="Cyt_P450"/>
</dbReference>
<comment type="subcellular location">
    <subcellularLocation>
        <location evidence="3">Endoplasmic reticulum membrane</location>
        <topology evidence="3">Peripheral membrane protein</topology>
    </subcellularLocation>
    <subcellularLocation>
        <location evidence="2">Microsome membrane</location>
        <topology evidence="2">Peripheral membrane protein</topology>
    </subcellularLocation>
</comment>
<dbReference type="PANTHER" id="PTHR24292:SF45">
    <property type="entry name" value="CYTOCHROME P450 6G1-RELATED"/>
    <property type="match status" value="1"/>
</dbReference>
<comment type="cofactor">
    <cofactor evidence="1 13">
        <name>heme</name>
        <dbReference type="ChEBI" id="CHEBI:30413"/>
    </cofactor>
</comment>
<dbReference type="GO" id="GO:0020037">
    <property type="term" value="F:heme binding"/>
    <property type="evidence" value="ECO:0007669"/>
    <property type="project" value="InterPro"/>
</dbReference>
<dbReference type="InterPro" id="IPR036396">
    <property type="entry name" value="Cyt_P450_sf"/>
</dbReference>
<evidence type="ECO:0000256" key="1">
    <source>
        <dbReference type="ARBA" id="ARBA00001971"/>
    </source>
</evidence>
<evidence type="ECO:0000256" key="10">
    <source>
        <dbReference type="ARBA" id="ARBA00023004"/>
    </source>
</evidence>
<accession>A0A068F779</accession>
<keyword evidence="15" id="KW-1133">Transmembrane helix</keyword>
<dbReference type="InterPro" id="IPR002401">
    <property type="entry name" value="Cyt_P450_E_grp-I"/>
</dbReference>
<keyword evidence="5 13" id="KW-0349">Heme</keyword>
<dbReference type="InterPro" id="IPR050476">
    <property type="entry name" value="Insect_CytP450_Detox"/>
</dbReference>
<evidence type="ECO:0000256" key="7">
    <source>
        <dbReference type="ARBA" id="ARBA00022824"/>
    </source>
</evidence>
<dbReference type="CDD" id="cd11056">
    <property type="entry name" value="CYP6-like"/>
    <property type="match status" value="1"/>
</dbReference>
<protein>
    <submittedName>
        <fullName evidence="16">Cytochrome P450</fullName>
    </submittedName>
</protein>
<keyword evidence="11 14" id="KW-0503">Monooxygenase</keyword>
<reference evidence="16" key="1">
    <citation type="journal article" date="2015" name="BMC Genomics">
        <title>Chemosensory genes identified in the antennal transcriptome of the blowfly Calliphora stygia.</title>
        <authorList>
            <person name="Leitch O.J."/>
            <person name="Papanicolaou A."/>
            <person name="Lennard C."/>
            <person name="Kirkbride K.P."/>
            <person name="Anderson A."/>
        </authorList>
    </citation>
    <scope>NUCLEOTIDE SEQUENCE</scope>
</reference>
<keyword evidence="8" id="KW-0492">Microsome</keyword>
<sequence>MVDATSILLFVVTVLTGVFVWSRRTYVYWQRRRVKFVQPTHLLGNLKDVLKMQNSFALQLRDYYFNERFTREPLVGIYLFHQPALLLRDLQLVRQVLIEDFVNFSHRFSKCDVHQDKMGAMNLFFARNPEWRDIRTKLAPVFTTAKMKQMFSLMEEIGYDLETYLAKLTKDMKHTGDGPIVQIKDVCDLYNTDMIASIAFGLRSYSLRNTYRAQLCHHSHEMFFITFRRAIDLCLIFIMPKLVKFLRPKLFTADHTDFLRSLVVSMLEDRRTNGGMRNDLIEMLLTFKMEAELNKDKSHFAHQQDYLVAQAATFQLAGIQTCASTLAFALYELARQPKLQERLHLEIRETIGEEDPPSSLNFEKVEKMSYLSMVVEETLRKYPVVPFLERECTPLNKKRYVTFRPHAECMARKGMPVYISNLALHYDPLYWPNPEHFDPERFSPDQKHTHTPLSYLPFGAGPHHCIAQVLAQLQLKLGLIHFLNRHRVECCDKTVDCITFDKRYALLTQEGGIYLKLVEI</sequence>
<dbReference type="FunFam" id="1.10.630.10:FF:000042">
    <property type="entry name" value="Cytochrome P450"/>
    <property type="match status" value="1"/>
</dbReference>
<evidence type="ECO:0000256" key="5">
    <source>
        <dbReference type="ARBA" id="ARBA00022617"/>
    </source>
</evidence>
<evidence type="ECO:0000256" key="14">
    <source>
        <dbReference type="RuleBase" id="RU000461"/>
    </source>
</evidence>
<evidence type="ECO:0000256" key="13">
    <source>
        <dbReference type="PIRSR" id="PIRSR602401-1"/>
    </source>
</evidence>
<evidence type="ECO:0000313" key="16">
    <source>
        <dbReference type="EMBL" id="AID61454.1"/>
    </source>
</evidence>
<dbReference type="GO" id="GO:0046701">
    <property type="term" value="P:insecticide catabolic process"/>
    <property type="evidence" value="ECO:0007669"/>
    <property type="project" value="TreeGrafter"/>
</dbReference>
<evidence type="ECO:0000256" key="8">
    <source>
        <dbReference type="ARBA" id="ARBA00022848"/>
    </source>
</evidence>
<name>A0A068F779_CALSG</name>
<evidence type="ECO:0000256" key="12">
    <source>
        <dbReference type="ARBA" id="ARBA00023136"/>
    </source>
</evidence>
<proteinExistence type="evidence at transcript level"/>
<keyword evidence="7" id="KW-0256">Endoplasmic reticulum</keyword>
<organism evidence="16">
    <name type="scientific">Calliphora stygia</name>
    <name type="common">Common brown blowfly</name>
    <dbReference type="NCBI Taxonomy" id="145453"/>
    <lineage>
        <taxon>Eukaryota</taxon>
        <taxon>Metazoa</taxon>
        <taxon>Ecdysozoa</taxon>
        <taxon>Arthropoda</taxon>
        <taxon>Hexapoda</taxon>
        <taxon>Insecta</taxon>
        <taxon>Pterygota</taxon>
        <taxon>Neoptera</taxon>
        <taxon>Endopterygota</taxon>
        <taxon>Diptera</taxon>
        <taxon>Brachycera</taxon>
        <taxon>Muscomorpha</taxon>
        <taxon>Oestroidea</taxon>
        <taxon>Calliphoridae</taxon>
        <taxon>Calliphorinae</taxon>
        <taxon>Calliphora</taxon>
    </lineage>
</organism>
<dbReference type="GO" id="GO:0004497">
    <property type="term" value="F:monooxygenase activity"/>
    <property type="evidence" value="ECO:0007669"/>
    <property type="project" value="UniProtKB-KW"/>
</dbReference>
<feature type="binding site" description="axial binding residue" evidence="13">
    <location>
        <position position="465"/>
    </location>
    <ligand>
        <name>heme</name>
        <dbReference type="ChEBI" id="CHEBI:30413"/>
    </ligand>
    <ligandPart>
        <name>Fe</name>
        <dbReference type="ChEBI" id="CHEBI:18248"/>
    </ligandPart>
</feature>
<evidence type="ECO:0000256" key="11">
    <source>
        <dbReference type="ARBA" id="ARBA00023033"/>
    </source>
</evidence>
<evidence type="ECO:0000256" key="4">
    <source>
        <dbReference type="ARBA" id="ARBA00010617"/>
    </source>
</evidence>
<evidence type="ECO:0000256" key="3">
    <source>
        <dbReference type="ARBA" id="ARBA00004406"/>
    </source>
</evidence>
<dbReference type="Gene3D" id="1.10.630.10">
    <property type="entry name" value="Cytochrome P450"/>
    <property type="match status" value="1"/>
</dbReference>
<evidence type="ECO:0000256" key="2">
    <source>
        <dbReference type="ARBA" id="ARBA00004174"/>
    </source>
</evidence>
<evidence type="ECO:0000256" key="15">
    <source>
        <dbReference type="SAM" id="Phobius"/>
    </source>
</evidence>
<dbReference type="GO" id="GO:0016705">
    <property type="term" value="F:oxidoreductase activity, acting on paired donors, with incorporation or reduction of molecular oxygen"/>
    <property type="evidence" value="ECO:0007669"/>
    <property type="project" value="InterPro"/>
</dbReference>
<dbReference type="GO" id="GO:0005789">
    <property type="term" value="C:endoplasmic reticulum membrane"/>
    <property type="evidence" value="ECO:0007669"/>
    <property type="project" value="UniProtKB-SubCell"/>
</dbReference>
<dbReference type="Pfam" id="PF00067">
    <property type="entry name" value="p450"/>
    <property type="match status" value="1"/>
</dbReference>